<dbReference type="Pfam" id="PF13480">
    <property type="entry name" value="Acetyltransf_6"/>
    <property type="match status" value="1"/>
</dbReference>
<dbReference type="InterPro" id="IPR038740">
    <property type="entry name" value="BioF2-like_GNAT_dom"/>
</dbReference>
<keyword evidence="2" id="KW-0808">Transferase</keyword>
<keyword evidence="3" id="KW-1185">Reference proteome</keyword>
<dbReference type="EMBL" id="FOOK01000003">
    <property type="protein sequence ID" value="SFF70673.1"/>
    <property type="molecule type" value="Genomic_DNA"/>
</dbReference>
<gene>
    <name evidence="2" type="ORF">SAMN04488025_10357</name>
</gene>
<sequence length="380" mass="44175">MRIQRFGRDHPELQQLRHQHQWKMETAYALPLIREGSSAYVRNVETEVQLLQAGRHLLPITVNYAEYSNSYVCSPYSTYVRYAQEELYLLQSRLLKKNLGTVIGGIGPLLKKAGIDQNVHVNNWLLSTNLYEPIEGEVLRELTRRLTEEFPGHALIFRSLNRVTNADMMEKLRRLGYILVPSRQVYFFDGRSPDYLRKKNNKWDRKLLENAPYDLVEHEAIQPEDYPRIKELYDLLYIKKYSPINPQFTTAYIENAHRQKLIRMRGLRDGEGVLQGVVGCFVRGGVMTVPIVGYNTALPQRTGLYRMLMSMVLQEAAERSMLLHLSSGAAHFKRLRGGKPAIEYSAVYVRHLPAGRRIVWELLSFLLNRVGVPIMRRYRL</sequence>
<protein>
    <submittedName>
        <fullName evidence="2">Acetyltransferase (GNAT) domain-containing protein</fullName>
    </submittedName>
</protein>
<reference evidence="2 3" key="1">
    <citation type="submission" date="2016-10" db="EMBL/GenBank/DDBJ databases">
        <authorList>
            <person name="de Groot N.N."/>
        </authorList>
    </citation>
    <scope>NUCLEOTIDE SEQUENCE [LARGE SCALE GENOMIC DNA]</scope>
    <source>
        <strain evidence="2 3">DSM 44945</strain>
    </source>
</reference>
<dbReference type="STRING" id="201973.SAMN04488025_10357"/>
<dbReference type="OrthoDB" id="9809725at2"/>
<dbReference type="SUPFAM" id="SSF55729">
    <property type="entry name" value="Acyl-CoA N-acyltransferases (Nat)"/>
    <property type="match status" value="1"/>
</dbReference>
<dbReference type="GO" id="GO:0016740">
    <property type="term" value="F:transferase activity"/>
    <property type="evidence" value="ECO:0007669"/>
    <property type="project" value="UniProtKB-KW"/>
</dbReference>
<proteinExistence type="predicted"/>
<evidence type="ECO:0000313" key="2">
    <source>
        <dbReference type="EMBL" id="SFF70673.1"/>
    </source>
</evidence>
<dbReference type="InterPro" id="IPR016181">
    <property type="entry name" value="Acyl_CoA_acyltransferase"/>
</dbReference>
<evidence type="ECO:0000259" key="1">
    <source>
        <dbReference type="Pfam" id="PF13480"/>
    </source>
</evidence>
<accession>A0A1I2KVS1</accession>
<dbReference type="Proteomes" id="UP000198661">
    <property type="component" value="Unassembled WGS sequence"/>
</dbReference>
<dbReference type="RefSeq" id="WP_092035704.1">
    <property type="nucleotide sequence ID" value="NZ_FOOK01000003.1"/>
</dbReference>
<feature type="domain" description="BioF2-like acetyltransferase" evidence="1">
    <location>
        <begin position="222"/>
        <end position="334"/>
    </location>
</feature>
<organism evidence="2 3">
    <name type="scientific">Planifilum fulgidum</name>
    <dbReference type="NCBI Taxonomy" id="201973"/>
    <lineage>
        <taxon>Bacteria</taxon>
        <taxon>Bacillati</taxon>
        <taxon>Bacillota</taxon>
        <taxon>Bacilli</taxon>
        <taxon>Bacillales</taxon>
        <taxon>Thermoactinomycetaceae</taxon>
        <taxon>Planifilum</taxon>
    </lineage>
</organism>
<evidence type="ECO:0000313" key="3">
    <source>
        <dbReference type="Proteomes" id="UP000198661"/>
    </source>
</evidence>
<dbReference type="AlphaFoldDB" id="A0A1I2KVS1"/>
<name>A0A1I2KVS1_9BACL</name>